<dbReference type="InterPro" id="IPR017853">
    <property type="entry name" value="GH"/>
</dbReference>
<feature type="domain" description="X8" evidence="9">
    <location>
        <begin position="389"/>
        <end position="474"/>
    </location>
</feature>
<evidence type="ECO:0000313" key="10">
    <source>
        <dbReference type="EMBL" id="CAH2079228.1"/>
    </source>
</evidence>
<feature type="chain" id="PRO_5043493897" description="glucan endo-1,3-beta-D-glucosidase" evidence="8">
    <location>
        <begin position="22"/>
        <end position="1128"/>
    </location>
</feature>
<dbReference type="Pfam" id="PF23562">
    <property type="entry name" value="AMP-binding_C_3"/>
    <property type="match status" value="1"/>
</dbReference>
<evidence type="ECO:0000256" key="7">
    <source>
        <dbReference type="RuleBase" id="RU004335"/>
    </source>
</evidence>
<dbReference type="InterPro" id="IPR000490">
    <property type="entry name" value="Glyco_hydro_17"/>
</dbReference>
<dbReference type="EMBL" id="OU466863">
    <property type="protein sequence ID" value="CAH2079228.1"/>
    <property type="molecule type" value="Genomic_DNA"/>
</dbReference>
<dbReference type="CDD" id="cd17640">
    <property type="entry name" value="LC_FACS_like"/>
    <property type="match status" value="1"/>
</dbReference>
<dbReference type="GO" id="GO:0005975">
    <property type="term" value="P:carbohydrate metabolic process"/>
    <property type="evidence" value="ECO:0007669"/>
    <property type="project" value="InterPro"/>
</dbReference>
<dbReference type="PROSITE" id="PS00455">
    <property type="entry name" value="AMP_BINDING"/>
    <property type="match status" value="1"/>
</dbReference>
<dbReference type="InterPro" id="IPR012946">
    <property type="entry name" value="X8"/>
</dbReference>
<protein>
    <recommendedName>
        <fullName evidence="3">glucan endo-1,3-beta-D-glucosidase</fullName>
        <ecNumber evidence="3">3.2.1.39</ecNumber>
    </recommendedName>
</protein>
<keyword evidence="11" id="KW-1185">Reference proteome</keyword>
<name>A0AAU9T4Y5_THLAR</name>
<organism evidence="10 11">
    <name type="scientific">Thlaspi arvense</name>
    <name type="common">Field penny-cress</name>
    <dbReference type="NCBI Taxonomy" id="13288"/>
    <lineage>
        <taxon>Eukaryota</taxon>
        <taxon>Viridiplantae</taxon>
        <taxon>Streptophyta</taxon>
        <taxon>Embryophyta</taxon>
        <taxon>Tracheophyta</taxon>
        <taxon>Spermatophyta</taxon>
        <taxon>Magnoliopsida</taxon>
        <taxon>eudicotyledons</taxon>
        <taxon>Gunneridae</taxon>
        <taxon>Pentapetalae</taxon>
        <taxon>rosids</taxon>
        <taxon>malvids</taxon>
        <taxon>Brassicales</taxon>
        <taxon>Brassicaceae</taxon>
        <taxon>Thlaspideae</taxon>
        <taxon>Thlaspi</taxon>
    </lineage>
</organism>
<proteinExistence type="inferred from homology"/>
<dbReference type="Pfam" id="PF07983">
    <property type="entry name" value="X8"/>
    <property type="match status" value="1"/>
</dbReference>
<dbReference type="Gene3D" id="3.20.20.80">
    <property type="entry name" value="Glycosidases"/>
    <property type="match status" value="1"/>
</dbReference>
<dbReference type="InterPro" id="IPR000873">
    <property type="entry name" value="AMP-dep_synth/lig_dom"/>
</dbReference>
<dbReference type="EC" id="3.2.1.39" evidence="3"/>
<evidence type="ECO:0000256" key="4">
    <source>
        <dbReference type="ARBA" id="ARBA00022729"/>
    </source>
</evidence>
<dbReference type="GO" id="GO:0030497">
    <property type="term" value="P:fatty acid elongation"/>
    <property type="evidence" value="ECO:0007669"/>
    <property type="project" value="TreeGrafter"/>
</dbReference>
<keyword evidence="4 8" id="KW-0732">Signal</keyword>
<sequence length="1128" mass="126277">MALLAFILLTLLVFSSSCCSATRFQHQNRYIQRKTMLDLASKIGINYGRQGNNLPSPYQSINFIKSVKAGHVKLYDADPESLTLLSQTNLYVTITVPNHQINSLSSNQTTAEEWVQTNILPFYPQTQIRFVLVGNEVLSVEDRNITANLVPAMRKIVTSLRSHGIHNIKVGTPLSMDSLRSTFPPSNSTFREDITGPLMLPLLKFLNGTNSYFFVNLQPYFRWSRNPMNTSLDFALFEGNSTYTDTQSGLVYHNLFDQMLDSVIFAMTKLGYPHTRIAISETGWPHSGDIDETGANVLNAATYNRNLIKKMTATPPIGTPARPGLPIPTFVFSLFNENQKPGSGTQRNWGILHPDGTPIYDIDFTGQKPLTGFNPLPKPTNNVPYKGQVWCVPVEGANEAELDEALRIACGRSNTTCAALAPGRECYEPVSISWHASYAISSYWAQFRTQNVRCYFNGLAHETTTNPGEAALRSNEWKAVPDIWRTSAEKYGDKVALIDPYHDPPLKLTYKQLEQEILDFAEGLRVVGVKSDEKVALFADNSCRWLVSDQGIMATGAVNVVRGSRSSVEELLQIYRHSERKEVSDLGVVLVKHLLKFSSIFVALVVDNPEFYNRIAETFTSKASLRFLILLWGEKSSLARQEMQIPVYSYTDIKNLGQERRAGSNETRNYKSIGSDDTAAIMYTSGTTGNPKGVMLTHRNLLHQIKHLSAYVPAEAGDRFLSMLPSWHAYERSCEYFIFTCGVEQMYTSIRFLKDDLKRYQPHYLISVPLVYETLYSGIQKQISTSSAARKFLALTLIKISLAYMEMKRVYEGMCLTKEQKPPMYIVSLVDYLWARVVSSLLWPLHMLAKILIYKKIHASIGISKAGISGGGSLPIHIDKFFEAIGVILQNGYGLTETSPVVCARTLSCNVLGSAGKPMAGTEFKIVDPETNNVLPPGSKGIVKVRGPQIMKVYYKNPSTTKQVLNESGWFNTGDTGWIAPHHSTGRSRRCGGLIVLEGRAKDTIVLSTGENVEPLEIEEAAMRSRLIEQIVVIGQDQRRLGAIIIPNKEEAEKVDPEISKLSKEKQLKSLITQELRKWTSECSFQVGLVLIVDEPFTIDNGLMTPTMKIRRDKVVAKYKDEINQLYN</sequence>
<reference evidence="10 11" key="1">
    <citation type="submission" date="2022-03" db="EMBL/GenBank/DDBJ databases">
        <authorList>
            <person name="Nunn A."/>
            <person name="Chopra R."/>
            <person name="Nunn A."/>
            <person name="Contreras Garrido A."/>
        </authorList>
    </citation>
    <scope>NUCLEOTIDE SEQUENCE [LARGE SCALE GENOMIC DNA]</scope>
</reference>
<dbReference type="SMART" id="SM00768">
    <property type="entry name" value="X8"/>
    <property type="match status" value="1"/>
</dbReference>
<keyword evidence="6" id="KW-0326">Glycosidase</keyword>
<dbReference type="GO" id="GO:0008922">
    <property type="term" value="F:long-chain fatty acid [acyl-carrier-protein] ligase activity"/>
    <property type="evidence" value="ECO:0007669"/>
    <property type="project" value="TreeGrafter"/>
</dbReference>
<dbReference type="GO" id="GO:0009507">
    <property type="term" value="C:chloroplast"/>
    <property type="evidence" value="ECO:0007669"/>
    <property type="project" value="TreeGrafter"/>
</dbReference>
<evidence type="ECO:0000259" key="9">
    <source>
        <dbReference type="SMART" id="SM00768"/>
    </source>
</evidence>
<comment type="catalytic activity">
    <reaction evidence="1">
        <text>Hydrolysis of (1-&gt;3)-beta-D-glucosidic linkages in (1-&gt;3)-beta-D-glucans.</text>
        <dbReference type="EC" id="3.2.1.39"/>
    </reaction>
</comment>
<evidence type="ECO:0000256" key="2">
    <source>
        <dbReference type="ARBA" id="ARBA00008773"/>
    </source>
</evidence>
<dbReference type="GO" id="GO:0042973">
    <property type="term" value="F:glucan endo-1,3-beta-D-glucosidase activity"/>
    <property type="evidence" value="ECO:0007669"/>
    <property type="project" value="UniProtKB-EC"/>
</dbReference>
<dbReference type="Pfam" id="PF00332">
    <property type="entry name" value="Glyco_hydro_17"/>
    <property type="match status" value="1"/>
</dbReference>
<evidence type="ECO:0000256" key="3">
    <source>
        <dbReference type="ARBA" id="ARBA00012780"/>
    </source>
</evidence>
<evidence type="ECO:0000256" key="1">
    <source>
        <dbReference type="ARBA" id="ARBA00000382"/>
    </source>
</evidence>
<dbReference type="Gene3D" id="3.30.300.30">
    <property type="match status" value="1"/>
</dbReference>
<evidence type="ECO:0000256" key="8">
    <source>
        <dbReference type="SAM" id="SignalP"/>
    </source>
</evidence>
<dbReference type="InterPro" id="IPR042099">
    <property type="entry name" value="ANL_N_sf"/>
</dbReference>
<dbReference type="AlphaFoldDB" id="A0AAU9T4Y5"/>
<feature type="signal peptide" evidence="8">
    <location>
        <begin position="1"/>
        <end position="21"/>
    </location>
</feature>
<accession>A0AAU9T4Y5</accession>
<dbReference type="Gene3D" id="3.40.50.12780">
    <property type="entry name" value="N-terminal domain of ligase-like"/>
    <property type="match status" value="1"/>
</dbReference>
<dbReference type="SUPFAM" id="SSF56801">
    <property type="entry name" value="Acetyl-CoA synthetase-like"/>
    <property type="match status" value="1"/>
</dbReference>
<dbReference type="SUPFAM" id="SSF51445">
    <property type="entry name" value="(Trans)glycosidases"/>
    <property type="match status" value="1"/>
</dbReference>
<dbReference type="PANTHER" id="PTHR43813:SF8">
    <property type="entry name" value="LONG-CHAIN-FATTY-ACID--[ACYL-CARRIER-PROTEIN] LIGASE AEE15, CHLOROPLASTIC"/>
    <property type="match status" value="1"/>
</dbReference>
<dbReference type="InterPro" id="IPR045851">
    <property type="entry name" value="AMP-bd_C_sf"/>
</dbReference>
<dbReference type="PANTHER" id="PTHR43813">
    <property type="entry name" value="ACYL-ACTIVATING ENZYME 16, CHLOROPLASTIC-RELATED"/>
    <property type="match status" value="1"/>
</dbReference>
<evidence type="ECO:0000313" key="11">
    <source>
        <dbReference type="Proteomes" id="UP000836841"/>
    </source>
</evidence>
<keyword evidence="5" id="KW-0378">Hydrolase</keyword>
<gene>
    <name evidence="10" type="ORF">TAV2_LOCUS25789</name>
</gene>
<dbReference type="InterPro" id="IPR020845">
    <property type="entry name" value="AMP-binding_CS"/>
</dbReference>
<evidence type="ECO:0000256" key="5">
    <source>
        <dbReference type="ARBA" id="ARBA00022801"/>
    </source>
</evidence>
<dbReference type="InterPro" id="IPR052987">
    <property type="entry name" value="Chloroplast_AMP-bd_Enzymes"/>
</dbReference>
<dbReference type="Pfam" id="PF00501">
    <property type="entry name" value="AMP-binding"/>
    <property type="match status" value="1"/>
</dbReference>
<evidence type="ECO:0000256" key="6">
    <source>
        <dbReference type="ARBA" id="ARBA00023295"/>
    </source>
</evidence>
<dbReference type="FunFam" id="3.20.20.80:FF:000005">
    <property type="entry name" value="Glucan endo-1,3-beta-glucosidase 14"/>
    <property type="match status" value="1"/>
</dbReference>
<comment type="similarity">
    <text evidence="2 7">Belongs to the glycosyl hydrolase 17 family.</text>
</comment>
<dbReference type="Proteomes" id="UP000836841">
    <property type="component" value="Chromosome 7"/>
</dbReference>